<dbReference type="SUPFAM" id="SSF56801">
    <property type="entry name" value="Acetyl-CoA synthetase-like"/>
    <property type="match status" value="1"/>
</dbReference>
<evidence type="ECO:0000259" key="4">
    <source>
        <dbReference type="Pfam" id="PF00501"/>
    </source>
</evidence>
<evidence type="ECO:0000256" key="1">
    <source>
        <dbReference type="ARBA" id="ARBA00006432"/>
    </source>
</evidence>
<protein>
    <submittedName>
        <fullName evidence="5">AMP-binding protein</fullName>
    </submittedName>
</protein>
<reference evidence="5" key="1">
    <citation type="submission" date="2021-02" db="EMBL/GenBank/DDBJ databases">
        <title>Activity-based single-cell genomes from oceanic crustal fluid captures similar information to metagenomic and metatranscriptomic surveys with orders of magnitude less sampling.</title>
        <authorList>
            <person name="D'Angelo T.S."/>
            <person name="Orcutt B.N."/>
        </authorList>
    </citation>
    <scope>NUCLEOTIDE SEQUENCE [LARGE SCALE GENOMIC DNA]</scope>
    <source>
        <strain evidence="5">AH-315-E05</strain>
    </source>
</reference>
<gene>
    <name evidence="5" type="ORF">JYT19_00400</name>
</gene>
<dbReference type="Proteomes" id="UP000765003">
    <property type="component" value="Unassembled WGS sequence"/>
</dbReference>
<keyword evidence="3" id="KW-1133">Transmembrane helix</keyword>
<dbReference type="PANTHER" id="PTHR24096">
    <property type="entry name" value="LONG-CHAIN-FATTY-ACID--COA LIGASE"/>
    <property type="match status" value="1"/>
</dbReference>
<comment type="similarity">
    <text evidence="1">Belongs to the ATP-dependent AMP-binding enzyme family.</text>
</comment>
<evidence type="ECO:0000256" key="2">
    <source>
        <dbReference type="ARBA" id="ARBA00022598"/>
    </source>
</evidence>
<dbReference type="InterPro" id="IPR000873">
    <property type="entry name" value="AMP-dep_synth/lig_dom"/>
</dbReference>
<dbReference type="Pfam" id="PF00501">
    <property type="entry name" value="AMP-binding"/>
    <property type="match status" value="1"/>
</dbReference>
<name>A0ABS3AVG3_9FIRM</name>
<comment type="caution">
    <text evidence="5">The sequence shown here is derived from an EMBL/GenBank/DDBJ whole genome shotgun (WGS) entry which is preliminary data.</text>
</comment>
<evidence type="ECO:0000256" key="3">
    <source>
        <dbReference type="SAM" id="Phobius"/>
    </source>
</evidence>
<proteinExistence type="inferred from homology"/>
<keyword evidence="3" id="KW-0472">Membrane</keyword>
<dbReference type="PROSITE" id="PS00455">
    <property type="entry name" value="AMP_BINDING"/>
    <property type="match status" value="1"/>
</dbReference>
<dbReference type="InterPro" id="IPR042099">
    <property type="entry name" value="ANL_N_sf"/>
</dbReference>
<dbReference type="Gene3D" id="3.40.50.12780">
    <property type="entry name" value="N-terminal domain of ligase-like"/>
    <property type="match status" value="1"/>
</dbReference>
<accession>A0ABS3AVG3</accession>
<evidence type="ECO:0000313" key="6">
    <source>
        <dbReference type="Proteomes" id="UP000765003"/>
    </source>
</evidence>
<keyword evidence="6" id="KW-1185">Reference proteome</keyword>
<sequence length="441" mass="49198">MKSSVDNTDKNIASFILLHAKKNPDKTAIIIPKNSFKDEVISEEKISFYNLSRRVRFFQNGLKKAGFNKGDRIIVMFDVSINLFAFLLALFSLGMVAVFIDIGMSFKNILSSIKSSQAKAIVSVNRLLKYAFFIPPLWKLKKYCVDKENIFLRPFSDLYIVDEQQALVKEVNDASAALITFTSGSTGRPKGANRTHGLLVAQHKALLSHFLSKSDDVDMPCFPVVTLHNLCCGVTTVLPFIDFKKPKNVNAALIFNQIKKYGVNRICAPPSFMEKIVKHVQSTKENTDQIRQIGVGADPVSKLLCSKIVNVFNKADCQVIYGSTESEPISSILMSEILSAKGEGNLVGKAAKVCKVEIVNLPKNVHEVCEKGIENYRANSFERGEICVSGPHVNKGYINNKKANEENKIFAKNNIVWHRTGDIGYFDEHENIWLVGRKNAA</sequence>
<evidence type="ECO:0000313" key="5">
    <source>
        <dbReference type="EMBL" id="MBN4077351.1"/>
    </source>
</evidence>
<dbReference type="InterPro" id="IPR020845">
    <property type="entry name" value="AMP-binding_CS"/>
</dbReference>
<dbReference type="PANTHER" id="PTHR24096:SF149">
    <property type="entry name" value="AMP-BINDING DOMAIN-CONTAINING PROTEIN-RELATED"/>
    <property type="match status" value="1"/>
</dbReference>
<organism evidence="5 6">
    <name type="scientific">Sulfobacillus acidophilus</name>
    <dbReference type="NCBI Taxonomy" id="53633"/>
    <lineage>
        <taxon>Bacteria</taxon>
        <taxon>Bacillati</taxon>
        <taxon>Bacillota</taxon>
        <taxon>Clostridia</taxon>
        <taxon>Eubacteriales</taxon>
        <taxon>Clostridiales Family XVII. Incertae Sedis</taxon>
        <taxon>Sulfobacillus</taxon>
    </lineage>
</organism>
<dbReference type="EMBL" id="JAFITA010000003">
    <property type="protein sequence ID" value="MBN4077351.1"/>
    <property type="molecule type" value="Genomic_DNA"/>
</dbReference>
<feature type="transmembrane region" description="Helical" evidence="3">
    <location>
        <begin position="73"/>
        <end position="100"/>
    </location>
</feature>
<keyword evidence="2" id="KW-0436">Ligase</keyword>
<feature type="domain" description="AMP-dependent synthetase/ligase" evidence="4">
    <location>
        <begin position="19"/>
        <end position="397"/>
    </location>
</feature>
<keyword evidence="3" id="KW-0812">Transmembrane</keyword>